<evidence type="ECO:0000313" key="1">
    <source>
        <dbReference type="EMBL" id="KIM79319.1"/>
    </source>
</evidence>
<dbReference type="InParanoid" id="A0A0C3FI69"/>
<dbReference type="AlphaFoldDB" id="A0A0C3FI69"/>
<name>A0A0C3FI69_PILCF</name>
<keyword evidence="2" id="KW-1185">Reference proteome</keyword>
<dbReference type="HOGENOM" id="CLU_1845852_0_0_1"/>
<protein>
    <submittedName>
        <fullName evidence="1">Uncharacterized protein</fullName>
    </submittedName>
</protein>
<organism evidence="1 2">
    <name type="scientific">Piloderma croceum (strain F 1598)</name>
    <dbReference type="NCBI Taxonomy" id="765440"/>
    <lineage>
        <taxon>Eukaryota</taxon>
        <taxon>Fungi</taxon>
        <taxon>Dikarya</taxon>
        <taxon>Basidiomycota</taxon>
        <taxon>Agaricomycotina</taxon>
        <taxon>Agaricomycetes</taxon>
        <taxon>Agaricomycetidae</taxon>
        <taxon>Atheliales</taxon>
        <taxon>Atheliaceae</taxon>
        <taxon>Piloderma</taxon>
    </lineage>
</organism>
<dbReference type="EMBL" id="KN833010">
    <property type="protein sequence ID" value="KIM79319.1"/>
    <property type="molecule type" value="Genomic_DNA"/>
</dbReference>
<gene>
    <name evidence="1" type="ORF">PILCRDRAFT_564133</name>
</gene>
<sequence length="139" mass="15431">MFRPAATPLSLGSMSAGKSLCFSAYNTHRQVAIRMHCRELGFRGFRGFRLRTGVKREASSVCIPVQVLDSMRRAVHSFAIFLSLFMSAAIKCFRSSLTVFITASRRACFTRKSISAPPAYVFQVPSGSFTGFAGQIRKY</sequence>
<dbReference type="Proteomes" id="UP000054166">
    <property type="component" value="Unassembled WGS sequence"/>
</dbReference>
<proteinExistence type="predicted"/>
<evidence type="ECO:0000313" key="2">
    <source>
        <dbReference type="Proteomes" id="UP000054166"/>
    </source>
</evidence>
<accession>A0A0C3FI69</accession>
<reference evidence="1 2" key="1">
    <citation type="submission" date="2014-04" db="EMBL/GenBank/DDBJ databases">
        <authorList>
            <consortium name="DOE Joint Genome Institute"/>
            <person name="Kuo A."/>
            <person name="Tarkka M."/>
            <person name="Buscot F."/>
            <person name="Kohler A."/>
            <person name="Nagy L.G."/>
            <person name="Floudas D."/>
            <person name="Copeland A."/>
            <person name="Barry K.W."/>
            <person name="Cichocki N."/>
            <person name="Veneault-Fourrey C."/>
            <person name="LaButti K."/>
            <person name="Lindquist E.A."/>
            <person name="Lipzen A."/>
            <person name="Lundell T."/>
            <person name="Morin E."/>
            <person name="Murat C."/>
            <person name="Sun H."/>
            <person name="Tunlid A."/>
            <person name="Henrissat B."/>
            <person name="Grigoriev I.V."/>
            <person name="Hibbett D.S."/>
            <person name="Martin F."/>
            <person name="Nordberg H.P."/>
            <person name="Cantor M.N."/>
            <person name="Hua S.X."/>
        </authorList>
    </citation>
    <scope>NUCLEOTIDE SEQUENCE [LARGE SCALE GENOMIC DNA]</scope>
    <source>
        <strain evidence="1 2">F 1598</strain>
    </source>
</reference>
<reference evidence="2" key="2">
    <citation type="submission" date="2015-01" db="EMBL/GenBank/DDBJ databases">
        <title>Evolutionary Origins and Diversification of the Mycorrhizal Mutualists.</title>
        <authorList>
            <consortium name="DOE Joint Genome Institute"/>
            <consortium name="Mycorrhizal Genomics Consortium"/>
            <person name="Kohler A."/>
            <person name="Kuo A."/>
            <person name="Nagy L.G."/>
            <person name="Floudas D."/>
            <person name="Copeland A."/>
            <person name="Barry K.W."/>
            <person name="Cichocki N."/>
            <person name="Veneault-Fourrey C."/>
            <person name="LaButti K."/>
            <person name="Lindquist E.A."/>
            <person name="Lipzen A."/>
            <person name="Lundell T."/>
            <person name="Morin E."/>
            <person name="Murat C."/>
            <person name="Riley R."/>
            <person name="Ohm R."/>
            <person name="Sun H."/>
            <person name="Tunlid A."/>
            <person name="Henrissat B."/>
            <person name="Grigoriev I.V."/>
            <person name="Hibbett D.S."/>
            <person name="Martin F."/>
        </authorList>
    </citation>
    <scope>NUCLEOTIDE SEQUENCE [LARGE SCALE GENOMIC DNA]</scope>
    <source>
        <strain evidence="2">F 1598</strain>
    </source>
</reference>